<dbReference type="Proteomes" id="UP000423525">
    <property type="component" value="Chromosome"/>
</dbReference>
<dbReference type="Gene3D" id="1.10.287.130">
    <property type="match status" value="1"/>
</dbReference>
<evidence type="ECO:0000256" key="4">
    <source>
        <dbReference type="ARBA" id="ARBA00022553"/>
    </source>
</evidence>
<keyword evidence="8 12" id="KW-1133">Transmembrane helix</keyword>
<dbReference type="CDD" id="cd06225">
    <property type="entry name" value="HAMP"/>
    <property type="match status" value="1"/>
</dbReference>
<evidence type="ECO:0000313" key="15">
    <source>
        <dbReference type="EMBL" id="MDT9410655.1"/>
    </source>
</evidence>
<dbReference type="Gene3D" id="6.10.340.10">
    <property type="match status" value="1"/>
</dbReference>
<evidence type="ECO:0000256" key="3">
    <source>
        <dbReference type="ARBA" id="ARBA00012438"/>
    </source>
</evidence>
<evidence type="ECO:0000259" key="14">
    <source>
        <dbReference type="PROSITE" id="PS50885"/>
    </source>
</evidence>
<evidence type="ECO:0000259" key="13">
    <source>
        <dbReference type="PROSITE" id="PS50109"/>
    </source>
</evidence>
<dbReference type="Proteomes" id="UP001265983">
    <property type="component" value="Unassembled WGS sequence"/>
</dbReference>
<dbReference type="CDD" id="cd00082">
    <property type="entry name" value="HisKA"/>
    <property type="match status" value="1"/>
</dbReference>
<evidence type="ECO:0000256" key="11">
    <source>
        <dbReference type="SAM" id="MobiDB-lite"/>
    </source>
</evidence>
<evidence type="ECO:0000313" key="16">
    <source>
        <dbReference type="EMBL" id="VZH84818.1"/>
    </source>
</evidence>
<dbReference type="RefSeq" id="WP_155874522.1">
    <property type="nucleotide sequence ID" value="NZ_JARUHM010000009.1"/>
</dbReference>
<keyword evidence="7 16" id="KW-0418">Kinase</keyword>
<dbReference type="SMART" id="SM00304">
    <property type="entry name" value="HAMP"/>
    <property type="match status" value="1"/>
</dbReference>
<dbReference type="SUPFAM" id="SSF47384">
    <property type="entry name" value="Homodimeric domain of signal transducing histidine kinase"/>
    <property type="match status" value="1"/>
</dbReference>
<evidence type="ECO:0000256" key="8">
    <source>
        <dbReference type="ARBA" id="ARBA00022989"/>
    </source>
</evidence>
<dbReference type="GO" id="GO:0005886">
    <property type="term" value="C:plasma membrane"/>
    <property type="evidence" value="ECO:0007669"/>
    <property type="project" value="UniProtKB-SubCell"/>
</dbReference>
<dbReference type="PROSITE" id="PS50109">
    <property type="entry name" value="HIS_KIN"/>
    <property type="match status" value="1"/>
</dbReference>
<feature type="transmembrane region" description="Helical" evidence="12">
    <location>
        <begin position="36"/>
        <end position="59"/>
    </location>
</feature>
<dbReference type="EC" id="2.7.13.3" evidence="3"/>
<keyword evidence="5" id="KW-0808">Transferase</keyword>
<dbReference type="InterPro" id="IPR003661">
    <property type="entry name" value="HisK_dim/P_dom"/>
</dbReference>
<keyword evidence="10 12" id="KW-0472">Membrane</keyword>
<dbReference type="InterPro" id="IPR005467">
    <property type="entry name" value="His_kinase_dom"/>
</dbReference>
<comment type="subcellular location">
    <subcellularLocation>
        <location evidence="2">Cell membrane</location>
    </subcellularLocation>
</comment>
<dbReference type="InterPro" id="IPR003594">
    <property type="entry name" value="HATPase_dom"/>
</dbReference>
<dbReference type="EMBL" id="LR738855">
    <property type="protein sequence ID" value="VZH84818.1"/>
    <property type="molecule type" value="Genomic_DNA"/>
</dbReference>
<dbReference type="InterPro" id="IPR004358">
    <property type="entry name" value="Sig_transdc_His_kin-like_C"/>
</dbReference>
<dbReference type="SMART" id="SM00388">
    <property type="entry name" value="HisKA"/>
    <property type="match status" value="1"/>
</dbReference>
<dbReference type="PANTHER" id="PTHR45436">
    <property type="entry name" value="SENSOR HISTIDINE KINASE YKOH"/>
    <property type="match status" value="1"/>
</dbReference>
<dbReference type="KEGG" id="crf:FRC0190_00816"/>
<dbReference type="Gene3D" id="3.30.565.10">
    <property type="entry name" value="Histidine kinase-like ATPase, C-terminal domain"/>
    <property type="match status" value="1"/>
</dbReference>
<feature type="domain" description="HAMP" evidence="14">
    <location>
        <begin position="196"/>
        <end position="248"/>
    </location>
</feature>
<keyword evidence="9" id="KW-0902">Two-component regulatory system</keyword>
<dbReference type="PANTHER" id="PTHR45436:SF5">
    <property type="entry name" value="SENSOR HISTIDINE KINASE TRCS"/>
    <property type="match status" value="1"/>
</dbReference>
<evidence type="ECO:0000256" key="12">
    <source>
        <dbReference type="SAM" id="Phobius"/>
    </source>
</evidence>
<feature type="region of interest" description="Disordered" evidence="11">
    <location>
        <begin position="478"/>
        <end position="513"/>
    </location>
</feature>
<dbReference type="AlphaFoldDB" id="A0A6I8MGJ6"/>
<dbReference type="InterPro" id="IPR036097">
    <property type="entry name" value="HisK_dim/P_sf"/>
</dbReference>
<evidence type="ECO:0000256" key="7">
    <source>
        <dbReference type="ARBA" id="ARBA00022777"/>
    </source>
</evidence>
<evidence type="ECO:0000256" key="1">
    <source>
        <dbReference type="ARBA" id="ARBA00000085"/>
    </source>
</evidence>
<sequence length="513" mass="56679">MLRRFRESLPGGAGFLGMSGDARTSHFSRASLKSRISLLTASMVAIAVGMMLIVSYWSVSGTLRSSMDRTLNAKATALISRMDQPDFFFRSQHEIDKFREYNADTRISLRMPGWNYSVGDDLPTVKGGGDDVEGYSAATINGERVLTKVSDSGATVILARGMEATHKMITSLAITLLLVAGLGVLMAIATGVAVATTVLRPLQRLRNRVRYITETDDLKPIQVDGNDELSELTIRFNEMLEALRRSRQRQTELVADAGHELKTPLTSMRTNIELLMMMHNADSASISEEDKQALQSDVIAQMEELSTLIGDLIDLARQETSEKTLEPIDLLDVVNSSVERVRRRRPDVRFEIQTIPWYLEGDSFALGRAILNLLDNASKWSPADGVVRFTMQVVEREDGDRVLHMDISDSGPGIPVEDREKVFDRFYRSVSARSTPGSGLGLAIVHSTIVRHGGTVTAGESDDGGARMRVELPGSVTDEELHSSAKTRVVQPSSTAERLDLARQRREDRRNGK</sequence>
<dbReference type="SUPFAM" id="SSF55874">
    <property type="entry name" value="ATPase domain of HSP90 chaperone/DNA topoisomerase II/histidine kinase"/>
    <property type="match status" value="1"/>
</dbReference>
<evidence type="ECO:0000256" key="2">
    <source>
        <dbReference type="ARBA" id="ARBA00004236"/>
    </source>
</evidence>
<feature type="transmembrane region" description="Helical" evidence="12">
    <location>
        <begin position="172"/>
        <end position="199"/>
    </location>
</feature>
<feature type="domain" description="Histidine kinase" evidence="13">
    <location>
        <begin position="256"/>
        <end position="476"/>
    </location>
</feature>
<dbReference type="Pfam" id="PF00672">
    <property type="entry name" value="HAMP"/>
    <property type="match status" value="1"/>
</dbReference>
<feature type="compositionally biased region" description="Polar residues" evidence="11">
    <location>
        <begin position="484"/>
        <end position="496"/>
    </location>
</feature>
<proteinExistence type="predicted"/>
<reference evidence="16 17" key="1">
    <citation type="submission" date="2019-11" db="EMBL/GenBank/DDBJ databases">
        <authorList>
            <person name="Brisse S."/>
        </authorList>
    </citation>
    <scope>NUCLEOTIDE SEQUENCE [LARGE SCALE GENOMIC DNA]</scope>
    <source>
        <strain evidence="16">FRC0190</strain>
    </source>
</reference>
<dbReference type="CDD" id="cd00075">
    <property type="entry name" value="HATPase"/>
    <property type="match status" value="1"/>
</dbReference>
<keyword evidence="18" id="KW-1185">Reference proteome</keyword>
<evidence type="ECO:0000313" key="17">
    <source>
        <dbReference type="Proteomes" id="UP000423525"/>
    </source>
</evidence>
<keyword evidence="6 12" id="KW-0812">Transmembrane</keyword>
<reference evidence="15 18" key="2">
    <citation type="submission" date="2023-03" db="EMBL/GenBank/DDBJ databases">
        <title>Whole genome sequence of the first Corynebacterium rouxii strains isolated in Brazil: a recent member of Corynebacterium diphtheriae complex.</title>
        <authorList>
            <person name="Vieira V."/>
            <person name="Ramos J.N."/>
            <person name="Araujo M.R.B."/>
            <person name="Baio P.V."/>
            <person name="Sant'Anna L.O."/>
            <person name="Veras J.F.C."/>
            <person name="Vieira E.M.D."/>
            <person name="Sousa M.A.B."/>
            <person name="Camargo C.H."/>
            <person name="Sacchi C.T."/>
            <person name="Campos K.R."/>
            <person name="Santos M.B.N."/>
            <person name="Bokermann S."/>
            <person name="Alvim L.B."/>
            <person name="Santos L.S."/>
            <person name="Mattos-Guaraldi A.L."/>
        </authorList>
    </citation>
    <scope>NUCLEOTIDE SEQUENCE [LARGE SCALE GENOMIC DNA]</scope>
    <source>
        <strain evidence="15 18">70862</strain>
    </source>
</reference>
<dbReference type="SUPFAM" id="SSF158472">
    <property type="entry name" value="HAMP domain-like"/>
    <property type="match status" value="1"/>
</dbReference>
<dbReference type="GO" id="GO:0000155">
    <property type="term" value="F:phosphorelay sensor kinase activity"/>
    <property type="evidence" value="ECO:0007669"/>
    <property type="project" value="InterPro"/>
</dbReference>
<evidence type="ECO:0000256" key="5">
    <source>
        <dbReference type="ARBA" id="ARBA00022679"/>
    </source>
</evidence>
<feature type="compositionally biased region" description="Basic and acidic residues" evidence="11">
    <location>
        <begin position="497"/>
        <end position="513"/>
    </location>
</feature>
<dbReference type="PROSITE" id="PS50885">
    <property type="entry name" value="HAMP"/>
    <property type="match status" value="1"/>
</dbReference>
<organism evidence="16 17">
    <name type="scientific">Corynebacterium rouxii</name>
    <dbReference type="NCBI Taxonomy" id="2719119"/>
    <lineage>
        <taxon>Bacteria</taxon>
        <taxon>Bacillati</taxon>
        <taxon>Actinomycetota</taxon>
        <taxon>Actinomycetes</taxon>
        <taxon>Mycobacteriales</taxon>
        <taxon>Corynebacteriaceae</taxon>
        <taxon>Corynebacterium</taxon>
    </lineage>
</organism>
<dbReference type="Pfam" id="PF02518">
    <property type="entry name" value="HATPase_c"/>
    <property type="match status" value="1"/>
</dbReference>
<accession>A0A6I8MGJ6</accession>
<evidence type="ECO:0000313" key="18">
    <source>
        <dbReference type="Proteomes" id="UP001265983"/>
    </source>
</evidence>
<protein>
    <recommendedName>
        <fullName evidence="3">histidine kinase</fullName>
        <ecNumber evidence="3">2.7.13.3</ecNumber>
    </recommendedName>
</protein>
<dbReference type="EMBL" id="JARUHM010000009">
    <property type="protein sequence ID" value="MDT9410655.1"/>
    <property type="molecule type" value="Genomic_DNA"/>
</dbReference>
<evidence type="ECO:0000256" key="10">
    <source>
        <dbReference type="ARBA" id="ARBA00023136"/>
    </source>
</evidence>
<comment type="catalytic activity">
    <reaction evidence="1">
        <text>ATP + protein L-histidine = ADP + protein N-phospho-L-histidine.</text>
        <dbReference type="EC" id="2.7.13.3"/>
    </reaction>
</comment>
<name>A0A6I8MGJ6_9CORY</name>
<evidence type="ECO:0000256" key="9">
    <source>
        <dbReference type="ARBA" id="ARBA00023012"/>
    </source>
</evidence>
<dbReference type="InterPro" id="IPR003660">
    <property type="entry name" value="HAMP_dom"/>
</dbReference>
<dbReference type="InterPro" id="IPR036890">
    <property type="entry name" value="HATPase_C_sf"/>
</dbReference>
<dbReference type="Pfam" id="PF00512">
    <property type="entry name" value="HisKA"/>
    <property type="match status" value="1"/>
</dbReference>
<dbReference type="PRINTS" id="PR00344">
    <property type="entry name" value="BCTRLSENSOR"/>
</dbReference>
<dbReference type="InterPro" id="IPR050428">
    <property type="entry name" value="TCS_sensor_his_kinase"/>
</dbReference>
<keyword evidence="4" id="KW-0597">Phosphoprotein</keyword>
<gene>
    <name evidence="16" type="ORF">FRC0190_00816</name>
    <name evidence="15" type="ORF">P8T80_04555</name>
</gene>
<dbReference type="SMART" id="SM00387">
    <property type="entry name" value="HATPase_c"/>
    <property type="match status" value="1"/>
</dbReference>
<evidence type="ECO:0000256" key="6">
    <source>
        <dbReference type="ARBA" id="ARBA00022692"/>
    </source>
</evidence>